<keyword evidence="1" id="KW-1185">Reference proteome</keyword>
<protein>
    <submittedName>
        <fullName evidence="2">Uncharacterized protein LOC111134685 isoform X1</fullName>
    </submittedName>
</protein>
<gene>
    <name evidence="2" type="primary">LOC111134685</name>
</gene>
<accession>A0A8B8EJ49</accession>
<evidence type="ECO:0000313" key="1">
    <source>
        <dbReference type="Proteomes" id="UP000694844"/>
    </source>
</evidence>
<dbReference type="RefSeq" id="XP_022339661.1">
    <property type="nucleotide sequence ID" value="XM_022483953.1"/>
</dbReference>
<organism evidence="1 2">
    <name type="scientific">Crassostrea virginica</name>
    <name type="common">Eastern oyster</name>
    <dbReference type="NCBI Taxonomy" id="6565"/>
    <lineage>
        <taxon>Eukaryota</taxon>
        <taxon>Metazoa</taxon>
        <taxon>Spiralia</taxon>
        <taxon>Lophotrochozoa</taxon>
        <taxon>Mollusca</taxon>
        <taxon>Bivalvia</taxon>
        <taxon>Autobranchia</taxon>
        <taxon>Pteriomorphia</taxon>
        <taxon>Ostreida</taxon>
        <taxon>Ostreoidea</taxon>
        <taxon>Ostreidae</taxon>
        <taxon>Crassostrea</taxon>
    </lineage>
</organism>
<proteinExistence type="predicted"/>
<sequence length="345" mass="39741">MAGYDLPRYQTMTDAIQRAFVSFLLVVFLYGVQAQSDFQNQKIIVRRRVIIPNWNDRFQTGLQQTSLGRYKSLGPLARAISAQLKTNNPVLLNSRQVYLSTRTNSLDSTLLGGSLYSTDLDIKRQPYEFSGRDTISDVYQLFAPAPNSRLRTSTRLQDVPSFPRFRLPTLNSRARLSQAIRNIRVPFVTRIQPPQRSPTKWPYIVGNFENPENFIRIPLQRDFLVENGKARQHLNKVDGSLDFPNYMPMKFGVGVANLNSNNLNLESGADISPLDNGVVYENSFQRSGPLQHDERERVYYDGRVFKKIRTKINRDLKENSLKYLHEDFQRFLSLPFRNSQGLIKG</sequence>
<evidence type="ECO:0000313" key="2">
    <source>
        <dbReference type="RefSeq" id="XP_022339661.1"/>
    </source>
</evidence>
<dbReference type="GeneID" id="111134685"/>
<dbReference type="AlphaFoldDB" id="A0A8B8EJ49"/>
<reference evidence="2" key="1">
    <citation type="submission" date="2025-08" db="UniProtKB">
        <authorList>
            <consortium name="RefSeq"/>
        </authorList>
    </citation>
    <scope>IDENTIFICATION</scope>
    <source>
        <tissue evidence="2">Whole sample</tissue>
    </source>
</reference>
<dbReference type="Proteomes" id="UP000694844">
    <property type="component" value="Chromosome 5"/>
</dbReference>
<name>A0A8B8EJ49_CRAVI</name>
<dbReference type="KEGG" id="cvn:111134685"/>